<gene>
    <name evidence="1" type="ORF">S58_21220</name>
</gene>
<dbReference type="Proteomes" id="UP000011841">
    <property type="component" value="Chromosome"/>
</dbReference>
<dbReference type="InterPro" id="IPR011032">
    <property type="entry name" value="GroES-like_sf"/>
</dbReference>
<dbReference type="KEGG" id="aol:S58_21220"/>
<reference evidence="1 2" key="1">
    <citation type="journal article" date="2013" name="Appl. Environ. Microbiol.">
        <title>Genome analysis suggests that the soil oligotrophic bacterium Agromonas oligotrophica (Bradyrhizobium oligotrophicum) is a nitrogen-fixing symbiont of Aeschynomene indica.</title>
        <authorList>
            <person name="Okubo T."/>
            <person name="Fukushima S."/>
            <person name="Itakura M."/>
            <person name="Oshima K."/>
            <person name="Longtonglang A."/>
            <person name="Teaumroong N."/>
            <person name="Mitsui H."/>
            <person name="Hattori M."/>
            <person name="Hattori R."/>
            <person name="Hattori T."/>
            <person name="Minamisawa K."/>
        </authorList>
    </citation>
    <scope>NUCLEOTIDE SEQUENCE [LARGE SCALE GENOMIC DNA]</scope>
    <source>
        <strain evidence="1 2">S58</strain>
    </source>
</reference>
<dbReference type="InterPro" id="IPR036291">
    <property type="entry name" value="NAD(P)-bd_dom_sf"/>
</dbReference>
<dbReference type="eggNOG" id="COG0604">
    <property type="taxonomic scope" value="Bacteria"/>
</dbReference>
<dbReference type="SUPFAM" id="SSF50129">
    <property type="entry name" value="GroES-like"/>
    <property type="match status" value="1"/>
</dbReference>
<organism evidence="1 2">
    <name type="scientific">Bradyrhizobium oligotrophicum S58</name>
    <dbReference type="NCBI Taxonomy" id="1245469"/>
    <lineage>
        <taxon>Bacteria</taxon>
        <taxon>Pseudomonadati</taxon>
        <taxon>Pseudomonadota</taxon>
        <taxon>Alphaproteobacteria</taxon>
        <taxon>Hyphomicrobiales</taxon>
        <taxon>Nitrobacteraceae</taxon>
        <taxon>Bradyrhizobium</taxon>
    </lineage>
</organism>
<dbReference type="Gene3D" id="3.40.50.720">
    <property type="entry name" value="NAD(P)-binding Rossmann-like Domain"/>
    <property type="match status" value="1"/>
</dbReference>
<evidence type="ECO:0000313" key="2">
    <source>
        <dbReference type="Proteomes" id="UP000011841"/>
    </source>
</evidence>
<dbReference type="SUPFAM" id="SSF51735">
    <property type="entry name" value="NAD(P)-binding Rossmann-fold domains"/>
    <property type="match status" value="1"/>
</dbReference>
<keyword evidence="2" id="KW-1185">Reference proteome</keyword>
<dbReference type="STRING" id="1245469.S58_21220"/>
<dbReference type="PANTHER" id="PTHR43677">
    <property type="entry name" value="SHORT-CHAIN DEHYDROGENASE/REDUCTASE"/>
    <property type="match status" value="1"/>
</dbReference>
<dbReference type="PANTHER" id="PTHR43677:SF4">
    <property type="entry name" value="QUINONE OXIDOREDUCTASE-LIKE PROTEIN 2"/>
    <property type="match status" value="1"/>
</dbReference>
<dbReference type="InterPro" id="IPR051397">
    <property type="entry name" value="Zn-ADH-like_protein"/>
</dbReference>
<accession>M4Z420</accession>
<dbReference type="EMBL" id="AP012603">
    <property type="protein sequence ID" value="BAM88128.1"/>
    <property type="molecule type" value="Genomic_DNA"/>
</dbReference>
<dbReference type="Gene3D" id="3.90.180.10">
    <property type="entry name" value="Medium-chain alcohol dehydrogenases, catalytic domain"/>
    <property type="match status" value="1"/>
</dbReference>
<protein>
    <submittedName>
        <fullName evidence="1">Alcohol dehydrogenase zinc-binding domain-containing protein</fullName>
    </submittedName>
</protein>
<proteinExistence type="predicted"/>
<dbReference type="HOGENOM" id="CLU_1727833_0_0_5"/>
<dbReference type="GO" id="GO:0016491">
    <property type="term" value="F:oxidoreductase activity"/>
    <property type="evidence" value="ECO:0007669"/>
    <property type="project" value="TreeGrafter"/>
</dbReference>
<name>M4Z420_9BRAD</name>
<dbReference type="AlphaFoldDB" id="M4Z420"/>
<sequence>MPRLTPSLRVSLRALGIGFVDDLKVLGLYHTKRRRGGDRVCPGGMQVMGIVRSGALAEYVAVPAEAVRILQDGTSAEAGPRFAQISHGPICADRARKLQAGEQMLVPGAAGGVGTAAIHLEKIFGGRVIAAASTEEKRKFCARSITRNRIP</sequence>
<evidence type="ECO:0000313" key="1">
    <source>
        <dbReference type="EMBL" id="BAM88128.1"/>
    </source>
</evidence>